<dbReference type="InterPro" id="IPR009081">
    <property type="entry name" value="PP-bd_ACP"/>
</dbReference>
<dbReference type="InterPro" id="IPR001242">
    <property type="entry name" value="Condensation_dom"/>
</dbReference>
<reference evidence="8" key="1">
    <citation type="submission" date="2022-05" db="EMBL/GenBank/DDBJ databases">
        <title>Schlegelella sp. nov., isolated from mangrove soil.</title>
        <authorList>
            <person name="Liu Y."/>
            <person name="Ge X."/>
            <person name="Liu W."/>
        </authorList>
    </citation>
    <scope>NUCLEOTIDE SEQUENCE</scope>
    <source>
        <strain evidence="8">S2-27</strain>
    </source>
</reference>
<accession>A0ABT0YW24</accession>
<dbReference type="SUPFAM" id="SSF56801">
    <property type="entry name" value="Acetyl-CoA synthetase-like"/>
    <property type="match status" value="2"/>
</dbReference>
<dbReference type="InterPro" id="IPR006162">
    <property type="entry name" value="Ppantetheine_attach_site"/>
</dbReference>
<evidence type="ECO:0000259" key="7">
    <source>
        <dbReference type="PROSITE" id="PS50075"/>
    </source>
</evidence>
<keyword evidence="4" id="KW-0276">Fatty acid metabolism</keyword>
<dbReference type="PANTHER" id="PTHR45527">
    <property type="entry name" value="NONRIBOSOMAL PEPTIDE SYNTHETASE"/>
    <property type="match status" value="1"/>
</dbReference>
<dbReference type="InterPro" id="IPR042099">
    <property type="entry name" value="ANL_N_sf"/>
</dbReference>
<evidence type="ECO:0000313" key="9">
    <source>
        <dbReference type="Proteomes" id="UP001165541"/>
    </source>
</evidence>
<dbReference type="NCBIfam" id="TIGR01733">
    <property type="entry name" value="AA-adenyl-dom"/>
    <property type="match status" value="1"/>
</dbReference>
<feature type="domain" description="Carrier" evidence="7">
    <location>
        <begin position="1655"/>
        <end position="1730"/>
    </location>
</feature>
<dbReference type="InterPro" id="IPR036736">
    <property type="entry name" value="ACP-like_sf"/>
</dbReference>
<dbReference type="SUPFAM" id="SSF47336">
    <property type="entry name" value="ACP-like"/>
    <property type="match status" value="2"/>
</dbReference>
<dbReference type="Pfam" id="PF00668">
    <property type="entry name" value="Condensation"/>
    <property type="match status" value="1"/>
</dbReference>
<evidence type="ECO:0000256" key="3">
    <source>
        <dbReference type="ARBA" id="ARBA00022553"/>
    </source>
</evidence>
<evidence type="ECO:0000256" key="6">
    <source>
        <dbReference type="SAM" id="MobiDB-lite"/>
    </source>
</evidence>
<dbReference type="InterPro" id="IPR020806">
    <property type="entry name" value="PKS_PP-bd"/>
</dbReference>
<dbReference type="Gene3D" id="3.30.559.10">
    <property type="entry name" value="Chloramphenicol acetyltransferase-like domain"/>
    <property type="match status" value="1"/>
</dbReference>
<dbReference type="CDD" id="cd19531">
    <property type="entry name" value="LCL_NRPS-like"/>
    <property type="match status" value="1"/>
</dbReference>
<dbReference type="Gene3D" id="3.30.559.30">
    <property type="entry name" value="Nonribosomal peptide synthetase, condensation domain"/>
    <property type="match status" value="1"/>
</dbReference>
<name>A0ABT0YW24_9BURK</name>
<dbReference type="Proteomes" id="UP001165541">
    <property type="component" value="Unassembled WGS sequence"/>
</dbReference>
<dbReference type="Pfam" id="PF00550">
    <property type="entry name" value="PP-binding"/>
    <property type="match status" value="2"/>
</dbReference>
<dbReference type="CDD" id="cd05931">
    <property type="entry name" value="FAAL"/>
    <property type="match status" value="1"/>
</dbReference>
<evidence type="ECO:0000313" key="8">
    <source>
        <dbReference type="EMBL" id="MCM5682956.1"/>
    </source>
</evidence>
<comment type="caution">
    <text evidence="8">The sequence shown here is derived from an EMBL/GenBank/DDBJ whole genome shotgun (WGS) entry which is preliminary data.</text>
</comment>
<evidence type="ECO:0000256" key="1">
    <source>
        <dbReference type="ARBA" id="ARBA00001957"/>
    </source>
</evidence>
<sequence>MNENLRVARGAPRNMVRHLRALAQQRPTDAALIAVSRDTERRFDHAGLDTRARAIAAALQRQCALGERALLLLDNDEHYVSSFLGCLYAGVIAVPVFPPESNREQHLARLRAIAADCDASCVMTTAAIRELIGSRTKTLGGADILAVDEVDLDGASDWREHDPRDSDVAFLQYTSGSTATPKGVMVSHGNLMANERAIEQGLSVGPDDVFVNWLPLYHDMGLIGGLLQPLHRGIPVVLMSPGLFLERPVRWLEAISRHRGTISGGPDFAFRLCLERVKEAQAATLDLSCWRVAFSGAEPVRHDTLQAFIERFAPAGFRADAVYPCYGLAEATLFVTGGQRGAGLKAQDFSAESLAQGQPLEGGETTLVGCGSAPSGHRIEIVEPTTLAVLPAGRVGEIWFSGPSIACGYWGRQEASEQTFFERNGCRWLRTGDLGFLHDGQLYVAGRIKDLIILRGHNVYPQDIERAIEAEVEAVRKGRVAAFAVTTADGREGVGVAVEVSRGLQKLVPPAALVEALSAAAAGACGEGVSVALLLNPGALPKTSSGKLQRGACRQGWLARSLDTYAIYEHGRLVGRDAVDEPPMAPLDDTRQALAMMWREVLQGAAGTPIGPAAHFFGCGGHSLAATQLAARMAERWQVECTARTVFEHPRLDALAREIDRLRAQSATAAVATIPVLLPERRAAPLALSHAQERLWFLWQLDPGNAAYHVSGALRLRGRLDASAMHGAFADLMERHESLRTVYRSRPDGMPEQVVQQAAGLSFESVDLRALDESAREDRVRQHAGQLHAEPFDLGRGPLLRVALVQLADEEHVLIVGMHHIASDGASMQVLVEDLARCYAARVEGRSPGLTRLPIQYADYAVWQRGWLEAGERERQLAYWRERLGEDHPVLALPADHPRRPTPRHRAGRYETHLPSGLCRALREYAASQDGTPFMVMLAALQALLYRYTGQQDVRIGVPVANRGRIETEGLIGFFVNTLVLRNVIHGRTSLSTVLSQARAALLGAQAHQDLPFEQLVEALQPQRSLTHTPLFQVAFNHLAEGHDALREMAGIEVERYPVDEEAVPFELTLDSRELAQGGICVAWRYAADLFEPQTIEQLARHYVCLLQAMIDRPELAVADVEMLGERDRQALLERGGTGAEPTSDGPCLHHRFEACAARDPQRIAVSFEGRQLSYRELDQRANLLARRLTSLGIRPEDKVGVALDRSERLIVALLGVLKAGAAYVPLDPAYPDERLRFMADDAGIRVLITQADLRARFLGVSTVLELDTMDFDATPADTVRVPMRADQLAYVIYTSGSTGQPKGAQLTHGHVTRLLESTRAWFGFDAQDVWTLFHSYAFDFSVWEIFGALCHGARLVVVPHAVTRAPDRMLQLLRDEGVTVLNQTPSAFRQLAQAPGLDSGGLSLRLVVFGGEALDPQSLAPWVDRFGDERPRLVNMYGITETTVHVTYRPLTRADLGPVQRSPIGRPIPDLALRVLDAELNLMPAGVPGELYVAGAGLARGYLNRPALTAQRFVADPFGPPGARLYRTGDLVRQRIDGEIEYLGRVDHQLKIRGFRIELGEIEAVLLSQPDVREALAVAVQGPEGVALAAYVAAAGAARPDGIALREALGRVLPDYMVPASITVLDAFPLTTNGKIDCKALPAPELMRRAAYTAPQSDIEQTVAAAWAEALGVDRVGRHDNFFEIGGHSLLLMKVHRLIEQRLPVAVSIVDLFKYPTVESLAAHLRAPPQDGVATRSSEERGRRQRAAFLGPRAASERSPT</sequence>
<evidence type="ECO:0000256" key="5">
    <source>
        <dbReference type="ARBA" id="ARBA00023098"/>
    </source>
</evidence>
<keyword evidence="3" id="KW-0597">Phosphoprotein</keyword>
<dbReference type="SMART" id="SM00823">
    <property type="entry name" value="PKS_PP"/>
    <property type="match status" value="2"/>
</dbReference>
<dbReference type="Gene3D" id="3.40.50.12780">
    <property type="entry name" value="N-terminal domain of ligase-like"/>
    <property type="match status" value="2"/>
</dbReference>
<comment type="cofactor">
    <cofactor evidence="1">
        <name>pantetheine 4'-phosphate</name>
        <dbReference type="ChEBI" id="CHEBI:47942"/>
    </cofactor>
</comment>
<dbReference type="Pfam" id="PF13193">
    <property type="entry name" value="AMP-binding_C"/>
    <property type="match status" value="1"/>
</dbReference>
<dbReference type="CDD" id="cd17643">
    <property type="entry name" value="A_NRPS_Cytc1-like"/>
    <property type="match status" value="1"/>
</dbReference>
<feature type="region of interest" description="Disordered" evidence="6">
    <location>
        <begin position="1728"/>
        <end position="1762"/>
    </location>
</feature>
<protein>
    <submittedName>
        <fullName evidence="8">Amino acid adenylation domain-containing protein</fullName>
    </submittedName>
</protein>
<proteinExistence type="predicted"/>
<feature type="domain" description="Carrier" evidence="7">
    <location>
        <begin position="585"/>
        <end position="663"/>
    </location>
</feature>
<evidence type="ECO:0000256" key="2">
    <source>
        <dbReference type="ARBA" id="ARBA00022450"/>
    </source>
</evidence>
<dbReference type="InterPro" id="IPR010071">
    <property type="entry name" value="AA_adenyl_dom"/>
</dbReference>
<dbReference type="InterPro" id="IPR040097">
    <property type="entry name" value="FAAL/FAAC"/>
</dbReference>
<dbReference type="PROSITE" id="PS00455">
    <property type="entry name" value="AMP_BINDING"/>
    <property type="match status" value="1"/>
</dbReference>
<keyword evidence="9" id="KW-1185">Reference proteome</keyword>
<dbReference type="PANTHER" id="PTHR45527:SF14">
    <property type="entry name" value="PLIPASTATIN SYNTHASE SUBUNIT B"/>
    <property type="match status" value="1"/>
</dbReference>
<dbReference type="Gene3D" id="3.30.300.30">
    <property type="match status" value="2"/>
</dbReference>
<dbReference type="Gene3D" id="1.10.1200.10">
    <property type="entry name" value="ACP-like"/>
    <property type="match status" value="2"/>
</dbReference>
<dbReference type="EMBL" id="JAMKFE010000028">
    <property type="protein sequence ID" value="MCM5682956.1"/>
    <property type="molecule type" value="Genomic_DNA"/>
</dbReference>
<dbReference type="PROSITE" id="PS00012">
    <property type="entry name" value="PHOSPHOPANTETHEINE"/>
    <property type="match status" value="1"/>
</dbReference>
<dbReference type="InterPro" id="IPR025110">
    <property type="entry name" value="AMP-bd_C"/>
</dbReference>
<dbReference type="SUPFAM" id="SSF52777">
    <property type="entry name" value="CoA-dependent acyltransferases"/>
    <property type="match status" value="2"/>
</dbReference>
<gene>
    <name evidence="8" type="ORF">M8A51_25825</name>
</gene>
<dbReference type="InterPro" id="IPR045851">
    <property type="entry name" value="AMP-bd_C_sf"/>
</dbReference>
<dbReference type="Pfam" id="PF00501">
    <property type="entry name" value="AMP-binding"/>
    <property type="match status" value="2"/>
</dbReference>
<dbReference type="PROSITE" id="PS50075">
    <property type="entry name" value="CARRIER"/>
    <property type="match status" value="2"/>
</dbReference>
<dbReference type="InterPro" id="IPR023213">
    <property type="entry name" value="CAT-like_dom_sf"/>
</dbReference>
<evidence type="ECO:0000256" key="4">
    <source>
        <dbReference type="ARBA" id="ARBA00022832"/>
    </source>
</evidence>
<dbReference type="InterPro" id="IPR020845">
    <property type="entry name" value="AMP-binding_CS"/>
</dbReference>
<dbReference type="InterPro" id="IPR000873">
    <property type="entry name" value="AMP-dep_synth/lig_dom"/>
</dbReference>
<keyword evidence="2" id="KW-0596">Phosphopantetheine</keyword>
<feature type="region of interest" description="Disordered" evidence="6">
    <location>
        <begin position="891"/>
        <end position="910"/>
    </location>
</feature>
<organism evidence="8 9">
    <name type="scientific">Caldimonas mangrovi</name>
    <dbReference type="NCBI Taxonomy" id="2944811"/>
    <lineage>
        <taxon>Bacteria</taxon>
        <taxon>Pseudomonadati</taxon>
        <taxon>Pseudomonadota</taxon>
        <taxon>Betaproteobacteria</taxon>
        <taxon>Burkholderiales</taxon>
        <taxon>Sphaerotilaceae</taxon>
        <taxon>Caldimonas</taxon>
    </lineage>
</organism>
<keyword evidence="5" id="KW-0443">Lipid metabolism</keyword>
<dbReference type="RefSeq" id="WP_251781499.1">
    <property type="nucleotide sequence ID" value="NZ_JAMKFE010000028.1"/>
</dbReference>